<proteinExistence type="predicted"/>
<evidence type="ECO:0000256" key="1">
    <source>
        <dbReference type="SAM" id="MobiDB-lite"/>
    </source>
</evidence>
<feature type="compositionally biased region" description="Basic residues" evidence="1">
    <location>
        <begin position="26"/>
        <end position="38"/>
    </location>
</feature>
<name>A0ABW6KM84_9BACI</name>
<reference evidence="2 3" key="1">
    <citation type="submission" date="2024-08" db="EMBL/GenBank/DDBJ databases">
        <title>Two novel Cytobacillus novel species.</title>
        <authorList>
            <person name="Liu G."/>
        </authorList>
    </citation>
    <scope>NUCLEOTIDE SEQUENCE [LARGE SCALE GENOMIC DNA]</scope>
    <source>
        <strain evidence="2 3">FJAT-54145</strain>
    </source>
</reference>
<feature type="region of interest" description="Disordered" evidence="1">
    <location>
        <begin position="1"/>
        <end position="21"/>
    </location>
</feature>
<protein>
    <submittedName>
        <fullName evidence="2">Uncharacterized protein</fullName>
    </submittedName>
</protein>
<accession>A0ABW6KM84</accession>
<comment type="caution">
    <text evidence="2">The sequence shown here is derived from an EMBL/GenBank/DDBJ whole genome shotgun (WGS) entry which is preliminary data.</text>
</comment>
<feature type="region of interest" description="Disordered" evidence="1">
    <location>
        <begin position="26"/>
        <end position="45"/>
    </location>
</feature>
<feature type="compositionally biased region" description="Basic residues" evidence="1">
    <location>
        <begin position="1"/>
        <end position="10"/>
    </location>
</feature>
<evidence type="ECO:0000313" key="3">
    <source>
        <dbReference type="Proteomes" id="UP001601059"/>
    </source>
</evidence>
<gene>
    <name evidence="2" type="ORF">ACFYKX_25590</name>
</gene>
<dbReference type="RefSeq" id="WP_389364903.1">
    <property type="nucleotide sequence ID" value="NZ_JBIACK010000021.1"/>
</dbReference>
<dbReference type="Proteomes" id="UP001601059">
    <property type="component" value="Unassembled WGS sequence"/>
</dbReference>
<evidence type="ECO:0000313" key="2">
    <source>
        <dbReference type="EMBL" id="MFE8703950.1"/>
    </source>
</evidence>
<keyword evidence="3" id="KW-1185">Reference proteome</keyword>
<organism evidence="2 3">
    <name type="scientific">Cytobacillus spartinae</name>
    <dbReference type="NCBI Taxonomy" id="3299023"/>
    <lineage>
        <taxon>Bacteria</taxon>
        <taxon>Bacillati</taxon>
        <taxon>Bacillota</taxon>
        <taxon>Bacilli</taxon>
        <taxon>Bacillales</taxon>
        <taxon>Bacillaceae</taxon>
        <taxon>Cytobacillus</taxon>
    </lineage>
</organism>
<sequence length="45" mass="5187">MFMKKKKSKIGRSGLTDKQAKDLARLAKKMGSKTSIKRVNKEQYE</sequence>
<dbReference type="EMBL" id="JBIACK010000021">
    <property type="protein sequence ID" value="MFE8703950.1"/>
    <property type="molecule type" value="Genomic_DNA"/>
</dbReference>